<proteinExistence type="predicted"/>
<dbReference type="AlphaFoldDB" id="A0A8D8S041"/>
<organism evidence="3">
    <name type="scientific">Cacopsylla melanoneura</name>
    <dbReference type="NCBI Taxonomy" id="428564"/>
    <lineage>
        <taxon>Eukaryota</taxon>
        <taxon>Metazoa</taxon>
        <taxon>Ecdysozoa</taxon>
        <taxon>Arthropoda</taxon>
        <taxon>Hexapoda</taxon>
        <taxon>Insecta</taxon>
        <taxon>Pterygota</taxon>
        <taxon>Neoptera</taxon>
        <taxon>Paraneoptera</taxon>
        <taxon>Hemiptera</taxon>
        <taxon>Sternorrhyncha</taxon>
        <taxon>Psylloidea</taxon>
        <taxon>Psyllidae</taxon>
        <taxon>Psyllinae</taxon>
        <taxon>Cacopsylla</taxon>
    </lineage>
</organism>
<evidence type="ECO:0000256" key="1">
    <source>
        <dbReference type="SAM" id="Coils"/>
    </source>
</evidence>
<protein>
    <submittedName>
        <fullName evidence="3">Uncharacterized protein</fullName>
    </submittedName>
</protein>
<feature type="region of interest" description="Disordered" evidence="2">
    <location>
        <begin position="83"/>
        <end position="107"/>
    </location>
</feature>
<feature type="region of interest" description="Disordered" evidence="2">
    <location>
        <begin position="481"/>
        <end position="536"/>
    </location>
</feature>
<feature type="region of interest" description="Disordered" evidence="2">
    <location>
        <begin position="298"/>
        <end position="365"/>
    </location>
</feature>
<dbReference type="EMBL" id="HBUF01190314">
    <property type="protein sequence ID" value="CAG6657989.1"/>
    <property type="molecule type" value="Transcribed_RNA"/>
</dbReference>
<accession>A0A8D8S041</accession>
<keyword evidence="1" id="KW-0175">Coiled coil</keyword>
<feature type="compositionally biased region" description="Polar residues" evidence="2">
    <location>
        <begin position="527"/>
        <end position="536"/>
    </location>
</feature>
<sequence>MSNLEIVRQRRRVTPNYPELNQAVVPFEPLNPLPPPRNDNLALTVNNHFPKPSPKKTTKVLAVVTRARDKIYLTEDDKGKQMVVQRSHNVAKVQRRQRDENYNPSDLRLRGKQRPVAVGVVGHIDNVAEEDALWRARQHMQNVQTLHSEQHRPIQEEEERRLAEETRLKSLAKNEKKMKSYKVDMGHVLTTEEFASSMTVEGAVQDGAGGLCNGDKRETNNDSFESYGEYIDDEVYDNNTGEDLKLEEPSGNATANVLVGDHQDSAIAEDNKNNVLVEHNHDSAIAEDSKSNVLVREANSPGESNQDIVSDGHNESARDEKVNRFVGDNQSEDNDFAYEQYNSYDSDSDSESIENNPTDDVNNDFMGDEQCLVVYEEQARDSNQAPPQQPSSSSGQNRPMSEKEQRRIAMNRQREMNIRQRQQLNMEQVIIDTAESRRQEAERKAEEARQKALALNEKKMKSYKVTMGYSLEDYLNQDNIEQESSASPNENRGREQQRQMNSTMLTRESQRGGYNERNTEEKKVQQRVLNSETASGTARQGCCSETQYITKDKAATTIPCTGSGSTIPCTYSAAIPCTGSAATIPCTGGDSKGLINGRAVSKDTPCDVKGEVTVSNQTADCTRELVSGETEQTETLTEEQRQRLFREQMLAARLKKQREMDLLVEQEKRKDK</sequence>
<feature type="compositionally biased region" description="Polar residues" evidence="2">
    <location>
        <begin position="498"/>
        <end position="507"/>
    </location>
</feature>
<name>A0A8D8S041_9HEMI</name>
<evidence type="ECO:0000256" key="2">
    <source>
        <dbReference type="SAM" id="MobiDB-lite"/>
    </source>
</evidence>
<feature type="region of interest" description="Disordered" evidence="2">
    <location>
        <begin position="379"/>
        <end position="406"/>
    </location>
</feature>
<feature type="compositionally biased region" description="Low complexity" evidence="2">
    <location>
        <begin position="382"/>
        <end position="399"/>
    </location>
</feature>
<evidence type="ECO:0000313" key="3">
    <source>
        <dbReference type="EMBL" id="CAG6657989.1"/>
    </source>
</evidence>
<feature type="coiled-coil region" evidence="1">
    <location>
        <begin position="424"/>
        <end position="458"/>
    </location>
</feature>
<feature type="compositionally biased region" description="Polar residues" evidence="2">
    <location>
        <begin position="481"/>
        <end position="490"/>
    </location>
</feature>
<reference evidence="3" key="1">
    <citation type="submission" date="2021-05" db="EMBL/GenBank/DDBJ databases">
        <authorList>
            <person name="Alioto T."/>
            <person name="Alioto T."/>
            <person name="Gomez Garrido J."/>
        </authorList>
    </citation>
    <scope>NUCLEOTIDE SEQUENCE</scope>
</reference>
<feature type="compositionally biased region" description="Basic and acidic residues" evidence="2">
    <location>
        <begin position="310"/>
        <end position="323"/>
    </location>
</feature>